<dbReference type="Proteomes" id="UP000282957">
    <property type="component" value="Unassembled WGS sequence"/>
</dbReference>
<evidence type="ECO:0000313" key="4">
    <source>
        <dbReference type="Proteomes" id="UP000282957"/>
    </source>
</evidence>
<feature type="region of interest" description="Disordered" evidence="2">
    <location>
        <begin position="1"/>
        <end position="37"/>
    </location>
</feature>
<dbReference type="Gene3D" id="3.40.190.10">
    <property type="entry name" value="Periplasmic binding protein-like II"/>
    <property type="match status" value="1"/>
</dbReference>
<protein>
    <submittedName>
        <fullName evidence="3">Tripartite tricarboxylate transporter substrate binding protein</fullName>
    </submittedName>
</protein>
<reference evidence="3 4" key="1">
    <citation type="submission" date="2019-01" db="EMBL/GenBank/DDBJ databases">
        <authorList>
            <person name="Chen W.-M."/>
        </authorList>
    </citation>
    <scope>NUCLEOTIDE SEQUENCE [LARGE SCALE GENOMIC DNA]</scope>
    <source>
        <strain evidence="3 4">CCP-6</strain>
    </source>
</reference>
<dbReference type="Pfam" id="PF03401">
    <property type="entry name" value="TctC"/>
    <property type="match status" value="1"/>
</dbReference>
<proteinExistence type="inferred from homology"/>
<dbReference type="InterPro" id="IPR005064">
    <property type="entry name" value="BUG"/>
</dbReference>
<keyword evidence="4" id="KW-1185">Reference proteome</keyword>
<organism evidence="3 4">
    <name type="scientific">Rhodovarius crocodyli</name>
    <dbReference type="NCBI Taxonomy" id="1979269"/>
    <lineage>
        <taxon>Bacteria</taxon>
        <taxon>Pseudomonadati</taxon>
        <taxon>Pseudomonadota</taxon>
        <taxon>Alphaproteobacteria</taxon>
        <taxon>Acetobacterales</taxon>
        <taxon>Roseomonadaceae</taxon>
        <taxon>Rhodovarius</taxon>
    </lineage>
</organism>
<dbReference type="PANTHER" id="PTHR42928:SF5">
    <property type="entry name" value="BLR1237 PROTEIN"/>
    <property type="match status" value="1"/>
</dbReference>
<evidence type="ECO:0000256" key="2">
    <source>
        <dbReference type="SAM" id="MobiDB-lite"/>
    </source>
</evidence>
<evidence type="ECO:0000313" key="3">
    <source>
        <dbReference type="EMBL" id="RVT92268.1"/>
    </source>
</evidence>
<dbReference type="CDD" id="cd13578">
    <property type="entry name" value="PBP2_Bug27"/>
    <property type="match status" value="1"/>
</dbReference>
<dbReference type="AlphaFoldDB" id="A0A437M3J5"/>
<gene>
    <name evidence="3" type="ORF">EOD42_18820</name>
</gene>
<dbReference type="Gene3D" id="3.40.190.150">
    <property type="entry name" value="Bordetella uptake gene, domain 1"/>
    <property type="match status" value="1"/>
</dbReference>
<name>A0A437M3J5_9PROT</name>
<sequence>MVLVEGPRTPNLRRKPSASRDMPMLRGMNPGGSKTGKRIAHKRLHGTLPRIAQRRVRQCKTSASAAFLCAARCSNAGNAAISILTNDCAPRANGAPSDGPFRARMQQKLARAGPGAPPIGIPPERRVEGASMRRRDLPAAAGLLLASLAGTARAQGDYPSRPVRFIVPGPAGGAGDVLGRIVMERYGALLGQSFPVENRAGAGTNIGMTALARSAPDGYTLGLSSIASNAVNKWIYRNMPFDAVRDFAQVGMIAVVPNLVVIPNTIPANNVQEFIAWARGKAVSYGSVGAGSSQHLAGAQFAQASGIDLTHIAYTGSGSMNTDLMEGRTQMLFQSISAVTELVRAGRLKAIAVTGPERVQAFPEVPTLREQGLDIVSMGWFGVQAPAGTPEPIIAKLATTLTSILREPDVHARILNGGAVPTIMTPEETRAFMAAETARWQPVIAATGLSVD</sequence>
<dbReference type="PANTHER" id="PTHR42928">
    <property type="entry name" value="TRICARBOXYLATE-BINDING PROTEIN"/>
    <property type="match status" value="1"/>
</dbReference>
<comment type="similarity">
    <text evidence="1">Belongs to the UPF0065 (bug) family.</text>
</comment>
<evidence type="ECO:0000256" key="1">
    <source>
        <dbReference type="ARBA" id="ARBA00006987"/>
    </source>
</evidence>
<dbReference type="InterPro" id="IPR042100">
    <property type="entry name" value="Bug_dom1"/>
</dbReference>
<dbReference type="EMBL" id="SACL01000007">
    <property type="protein sequence ID" value="RVT92268.1"/>
    <property type="molecule type" value="Genomic_DNA"/>
</dbReference>
<dbReference type="SUPFAM" id="SSF53850">
    <property type="entry name" value="Periplasmic binding protein-like II"/>
    <property type="match status" value="1"/>
</dbReference>
<accession>A0A437M3J5</accession>
<comment type="caution">
    <text evidence="3">The sequence shown here is derived from an EMBL/GenBank/DDBJ whole genome shotgun (WGS) entry which is preliminary data.</text>
</comment>
<dbReference type="OrthoDB" id="7248256at2"/>